<protein>
    <submittedName>
        <fullName evidence="2">Uncharacterized protein</fullName>
    </submittedName>
</protein>
<feature type="transmembrane region" description="Helical" evidence="1">
    <location>
        <begin position="104"/>
        <end position="122"/>
    </location>
</feature>
<dbReference type="SUPFAM" id="SSF143437">
    <property type="entry name" value="THUMP domain-like"/>
    <property type="match status" value="1"/>
</dbReference>
<feature type="transmembrane region" description="Helical" evidence="1">
    <location>
        <begin position="174"/>
        <end position="191"/>
    </location>
</feature>
<comment type="caution">
    <text evidence="2">The sequence shown here is derived from an EMBL/GenBank/DDBJ whole genome shotgun (WGS) entry which is preliminary data.</text>
</comment>
<feature type="transmembrane region" description="Helical" evidence="1">
    <location>
        <begin position="12"/>
        <end position="36"/>
    </location>
</feature>
<name>A0A1B7TFQ2_9ASCO</name>
<feature type="transmembrane region" description="Helical" evidence="1">
    <location>
        <begin position="142"/>
        <end position="162"/>
    </location>
</feature>
<dbReference type="Gene3D" id="3.30.2300.10">
    <property type="entry name" value="THUMP superfamily"/>
    <property type="match status" value="1"/>
</dbReference>
<dbReference type="GO" id="GO:0006400">
    <property type="term" value="P:tRNA modification"/>
    <property type="evidence" value="ECO:0007669"/>
    <property type="project" value="InterPro"/>
</dbReference>
<keyword evidence="1" id="KW-0812">Transmembrane</keyword>
<evidence type="ECO:0000313" key="3">
    <source>
        <dbReference type="Proteomes" id="UP000092321"/>
    </source>
</evidence>
<organism evidence="2 3">
    <name type="scientific">Hanseniaspora valbyensis NRRL Y-1626</name>
    <dbReference type="NCBI Taxonomy" id="766949"/>
    <lineage>
        <taxon>Eukaryota</taxon>
        <taxon>Fungi</taxon>
        <taxon>Dikarya</taxon>
        <taxon>Ascomycota</taxon>
        <taxon>Saccharomycotina</taxon>
        <taxon>Saccharomycetes</taxon>
        <taxon>Saccharomycodales</taxon>
        <taxon>Saccharomycodaceae</taxon>
        <taxon>Hanseniaspora</taxon>
    </lineage>
</organism>
<dbReference type="PANTHER" id="PTHR13452">
    <property type="entry name" value="THUMP DOMAIN CONTAINING PROTEIN 1-RELATED"/>
    <property type="match status" value="1"/>
</dbReference>
<dbReference type="GO" id="GO:0003723">
    <property type="term" value="F:RNA binding"/>
    <property type="evidence" value="ECO:0007669"/>
    <property type="project" value="InterPro"/>
</dbReference>
<keyword evidence="1" id="KW-0472">Membrane</keyword>
<keyword evidence="1" id="KW-1133">Transmembrane helix</keyword>
<dbReference type="InterPro" id="IPR040183">
    <property type="entry name" value="THUMPD1-like"/>
</dbReference>
<dbReference type="OrthoDB" id="367221at2759"/>
<dbReference type="PANTHER" id="PTHR13452:SF10">
    <property type="entry name" value="THUMP DOMAIN-CONTAINING PROTEIN 1"/>
    <property type="match status" value="1"/>
</dbReference>
<gene>
    <name evidence="2" type="ORF">HANVADRAFT_1759</name>
</gene>
<feature type="transmembrane region" description="Helical" evidence="1">
    <location>
        <begin position="48"/>
        <end position="68"/>
    </location>
</feature>
<dbReference type="AlphaFoldDB" id="A0A1B7TFQ2"/>
<dbReference type="EMBL" id="LXPE01000008">
    <property type="protein sequence ID" value="OBA27554.1"/>
    <property type="molecule type" value="Genomic_DNA"/>
</dbReference>
<proteinExistence type="predicted"/>
<evidence type="ECO:0000313" key="2">
    <source>
        <dbReference type="EMBL" id="OBA27554.1"/>
    </source>
</evidence>
<reference evidence="3" key="1">
    <citation type="journal article" date="2016" name="Proc. Natl. Acad. Sci. U.S.A.">
        <title>Comparative genomics of biotechnologically important yeasts.</title>
        <authorList>
            <person name="Riley R."/>
            <person name="Haridas S."/>
            <person name="Wolfe K.H."/>
            <person name="Lopes M.R."/>
            <person name="Hittinger C.T."/>
            <person name="Goeker M."/>
            <person name="Salamov A.A."/>
            <person name="Wisecaver J.H."/>
            <person name="Long T.M."/>
            <person name="Calvey C.H."/>
            <person name="Aerts A.L."/>
            <person name="Barry K.W."/>
            <person name="Choi C."/>
            <person name="Clum A."/>
            <person name="Coughlan A.Y."/>
            <person name="Deshpande S."/>
            <person name="Douglass A.P."/>
            <person name="Hanson S.J."/>
            <person name="Klenk H.-P."/>
            <person name="LaButti K.M."/>
            <person name="Lapidus A."/>
            <person name="Lindquist E.A."/>
            <person name="Lipzen A.M."/>
            <person name="Meier-Kolthoff J.P."/>
            <person name="Ohm R.A."/>
            <person name="Otillar R.P."/>
            <person name="Pangilinan J.L."/>
            <person name="Peng Y."/>
            <person name="Rokas A."/>
            <person name="Rosa C.A."/>
            <person name="Scheuner C."/>
            <person name="Sibirny A.A."/>
            <person name="Slot J.C."/>
            <person name="Stielow J.B."/>
            <person name="Sun H."/>
            <person name="Kurtzman C.P."/>
            <person name="Blackwell M."/>
            <person name="Grigoriev I.V."/>
            <person name="Jeffries T.W."/>
        </authorList>
    </citation>
    <scope>NUCLEOTIDE SEQUENCE [LARGE SCALE GENOMIC DNA]</scope>
    <source>
        <strain evidence="3">NRRL Y-1626</strain>
    </source>
</reference>
<accession>A0A1B7TFQ2</accession>
<dbReference type="CDD" id="cd11717">
    <property type="entry name" value="THUMP_THUMPD1_like"/>
    <property type="match status" value="1"/>
</dbReference>
<evidence type="ECO:0000256" key="1">
    <source>
        <dbReference type="SAM" id="Phobius"/>
    </source>
</evidence>
<sequence>MALSRLSIKIYQLFRILSFLIYLALCIRLVILSLFLDHRYFYLDLNKVLYLTLSGLNLAELLISLLIFKLRNINILKINRLLISFYDAYMIYSSVTNIKVFKNWYYYAMFLSFCIWQMYDNFNNIFQQRNKKSVINKFIIKLIMIPLFIVSQFIVIVINMIHLNKMTLFDFDKYYYYVTIAVLILFIPSLLNPLYSMGKRNAEGDANKAITKKPKYNYSKIQTHLEPNTRGIYVSCDRGKEFRAKQEILDLFEDKYEVLLAQNVFRPVECNGKEDVEEEKDGDDKEKELDFEEQMKREMSDLSKKSKQDVKRGSLFQFIELRMECMLFVKVHRTIDPLILTLAVLEDAEKNNVKRTRYISKLIPIVDSCSATEENFASLLTSVFNKPKEEHRNDNGKVYSVDITRRLFKVIERDDIMRIATGKLRELDPEITINYKEYDKLLIIQCFKANMGISIVNKSDWQKYKKFNLTQIFETKK</sequence>
<dbReference type="Proteomes" id="UP000092321">
    <property type="component" value="Unassembled WGS sequence"/>
</dbReference>
<keyword evidence="3" id="KW-1185">Reference proteome</keyword>